<sequence>MHMNRAPHLLPEDRPEFERLLGETLRTAEQRPDLAAIGRRLNAEQLRTMALAASAAIASCAAAEYQHFVRVRDELREPPPIPAHSADEEGPDSDTPAETADEDGSGAGLLAVFSVLAPVLAGTAAVIFLLVGYLLRYVNPDESVADTLVNAGWVFVALTAGAIVLAMGGLLLTALRNGSSSLRASAVDERTAEVDRAREAWRQALLERGVLPFLREALADPAGARGAEGAYGGDPRFSAGRTPRLGYSRPGFSTESGEGGGAEEASSRPSFQSPGYSSPDYGGPEHQPD</sequence>
<evidence type="ECO:0000256" key="1">
    <source>
        <dbReference type="SAM" id="MobiDB-lite"/>
    </source>
</evidence>
<dbReference type="EMBL" id="JBIRWE010000003">
    <property type="protein sequence ID" value="MFI1964499.1"/>
    <property type="molecule type" value="Genomic_DNA"/>
</dbReference>
<reference evidence="3 4" key="1">
    <citation type="submission" date="2024-10" db="EMBL/GenBank/DDBJ databases">
        <title>The Natural Products Discovery Center: Release of the First 8490 Sequenced Strains for Exploring Actinobacteria Biosynthetic Diversity.</title>
        <authorList>
            <person name="Kalkreuter E."/>
            <person name="Kautsar S.A."/>
            <person name="Yang D."/>
            <person name="Bader C.D."/>
            <person name="Teijaro C.N."/>
            <person name="Fluegel L."/>
            <person name="Davis C.M."/>
            <person name="Simpson J.R."/>
            <person name="Lauterbach L."/>
            <person name="Steele A.D."/>
            <person name="Gui C."/>
            <person name="Meng S."/>
            <person name="Li G."/>
            <person name="Viehrig K."/>
            <person name="Ye F."/>
            <person name="Su P."/>
            <person name="Kiefer A.F."/>
            <person name="Nichols A."/>
            <person name="Cepeda A.J."/>
            <person name="Yan W."/>
            <person name="Fan B."/>
            <person name="Jiang Y."/>
            <person name="Adhikari A."/>
            <person name="Zheng C.-J."/>
            <person name="Schuster L."/>
            <person name="Cowan T.M."/>
            <person name="Smanski M.J."/>
            <person name="Chevrette M.G."/>
            <person name="De Carvalho L.P.S."/>
            <person name="Shen B."/>
        </authorList>
    </citation>
    <scope>NUCLEOTIDE SEQUENCE [LARGE SCALE GENOMIC DNA]</scope>
    <source>
        <strain evidence="3 4">NPDC020327</strain>
    </source>
</reference>
<evidence type="ECO:0000256" key="2">
    <source>
        <dbReference type="SAM" id="Phobius"/>
    </source>
</evidence>
<keyword evidence="2" id="KW-0472">Membrane</keyword>
<organism evidence="3 4">
    <name type="scientific">Streptomyces pathocidini</name>
    <dbReference type="NCBI Taxonomy" id="1650571"/>
    <lineage>
        <taxon>Bacteria</taxon>
        <taxon>Bacillati</taxon>
        <taxon>Actinomycetota</taxon>
        <taxon>Actinomycetes</taxon>
        <taxon>Kitasatosporales</taxon>
        <taxon>Streptomycetaceae</taxon>
        <taxon>Streptomyces</taxon>
    </lineage>
</organism>
<feature type="region of interest" description="Disordered" evidence="1">
    <location>
        <begin position="224"/>
        <end position="289"/>
    </location>
</feature>
<feature type="transmembrane region" description="Helical" evidence="2">
    <location>
        <begin position="153"/>
        <end position="175"/>
    </location>
</feature>
<proteinExistence type="predicted"/>
<keyword evidence="4" id="KW-1185">Reference proteome</keyword>
<comment type="caution">
    <text evidence="3">The sequence shown here is derived from an EMBL/GenBank/DDBJ whole genome shotgun (WGS) entry which is preliminary data.</text>
</comment>
<accession>A0ABW7UT19</accession>
<keyword evidence="2" id="KW-0812">Transmembrane</keyword>
<dbReference type="RefSeq" id="WP_055471731.1">
    <property type="nucleotide sequence ID" value="NZ_JBEZHZ010000054.1"/>
</dbReference>
<evidence type="ECO:0000313" key="3">
    <source>
        <dbReference type="EMBL" id="MFI1964499.1"/>
    </source>
</evidence>
<evidence type="ECO:0008006" key="5">
    <source>
        <dbReference type="Google" id="ProtNLM"/>
    </source>
</evidence>
<keyword evidence="2" id="KW-1133">Transmembrane helix</keyword>
<dbReference type="Proteomes" id="UP001611548">
    <property type="component" value="Unassembled WGS sequence"/>
</dbReference>
<name>A0ABW7UT19_9ACTN</name>
<feature type="region of interest" description="Disordered" evidence="1">
    <location>
        <begin position="76"/>
        <end position="102"/>
    </location>
</feature>
<protein>
    <recommendedName>
        <fullName evidence="5">Transmembrane protein</fullName>
    </recommendedName>
</protein>
<gene>
    <name evidence="3" type="ORF">ACH429_10295</name>
</gene>
<feature type="transmembrane region" description="Helical" evidence="2">
    <location>
        <begin position="109"/>
        <end position="133"/>
    </location>
</feature>
<evidence type="ECO:0000313" key="4">
    <source>
        <dbReference type="Proteomes" id="UP001611548"/>
    </source>
</evidence>